<evidence type="ECO:0000259" key="1">
    <source>
        <dbReference type="PROSITE" id="PS50053"/>
    </source>
</evidence>
<gene>
    <name evidence="2" type="ORF">PANDA_010732</name>
</gene>
<dbReference type="PROSITE" id="PS50053">
    <property type="entry name" value="UBIQUITIN_2"/>
    <property type="match status" value="1"/>
</dbReference>
<evidence type="ECO:0000313" key="2">
    <source>
        <dbReference type="EMBL" id="EFB17923.1"/>
    </source>
</evidence>
<dbReference type="EMBL" id="GL192859">
    <property type="protein sequence ID" value="EFB17923.1"/>
    <property type="molecule type" value="Genomic_DNA"/>
</dbReference>
<dbReference type="Gene3D" id="3.10.20.90">
    <property type="entry name" value="Phosphatidylinositol 3-kinase Catalytic Subunit, Chain A, domain 1"/>
    <property type="match status" value="1"/>
</dbReference>
<sequence length="66" mass="7398">KTVILEVESSDATEKIKAKIHDKEGILPDPQHLIFAGKQLEDGRILSDYHIQKEATLYLELLLQGG</sequence>
<protein>
    <recommendedName>
        <fullName evidence="1">Ubiquitin-like domain-containing protein</fullName>
    </recommendedName>
</protein>
<reference evidence="2" key="1">
    <citation type="journal article" date="2010" name="Nature">
        <title>The sequence and de novo assembly of the giant panda genome.</title>
        <authorList>
            <person name="Li R."/>
            <person name="Fan W."/>
            <person name="Tian G."/>
            <person name="Zhu H."/>
            <person name="He L."/>
            <person name="Cai J."/>
            <person name="Huang Q."/>
            <person name="Cai Q."/>
            <person name="Li B."/>
            <person name="Bai Y."/>
            <person name="Zhang Z."/>
            <person name="Zhang Y."/>
            <person name="Wang W."/>
            <person name="Li J."/>
            <person name="Wei F."/>
            <person name="Li H."/>
            <person name="Jian M."/>
            <person name="Li J."/>
            <person name="Zhang Z."/>
            <person name="Nielsen R."/>
            <person name="Li D."/>
            <person name="Gu W."/>
            <person name="Yang Z."/>
            <person name="Xuan Z."/>
            <person name="Ryder O.A."/>
            <person name="Leung F.C."/>
            <person name="Zhou Y."/>
            <person name="Cao J."/>
            <person name="Sun X."/>
            <person name="Fu Y."/>
            <person name="Fang X."/>
            <person name="Guo X."/>
            <person name="Wang B."/>
            <person name="Hou R."/>
            <person name="Shen F."/>
            <person name="Mu B."/>
            <person name="Ni P."/>
            <person name="Lin R."/>
            <person name="Qian W."/>
            <person name="Wang G."/>
            <person name="Yu C."/>
            <person name="Nie W."/>
            <person name="Wang J."/>
            <person name="Wu Z."/>
            <person name="Liang H."/>
            <person name="Min J."/>
            <person name="Wu Q."/>
            <person name="Cheng S."/>
            <person name="Ruan J."/>
            <person name="Wang M."/>
            <person name="Shi Z."/>
            <person name="Wen M."/>
            <person name="Liu B."/>
            <person name="Ren X."/>
            <person name="Zheng H."/>
            <person name="Dong D."/>
            <person name="Cook K."/>
            <person name="Shan G."/>
            <person name="Zhang H."/>
            <person name="Kosiol C."/>
            <person name="Xie X."/>
            <person name="Lu Z."/>
            <person name="Zheng H."/>
            <person name="Li Y."/>
            <person name="Steiner C.C."/>
            <person name="Lam T.T."/>
            <person name="Lin S."/>
            <person name="Zhang Q."/>
            <person name="Li G."/>
            <person name="Tian J."/>
            <person name="Gong T."/>
            <person name="Liu H."/>
            <person name="Zhang D."/>
            <person name="Fang L."/>
            <person name="Ye C."/>
            <person name="Zhang J."/>
            <person name="Hu W."/>
            <person name="Xu A."/>
            <person name="Ren Y."/>
            <person name="Zhang G."/>
            <person name="Bruford M.W."/>
            <person name="Li Q."/>
            <person name="Ma L."/>
            <person name="Guo Y."/>
            <person name="An N."/>
            <person name="Hu Y."/>
            <person name="Zheng Y."/>
            <person name="Shi Y."/>
            <person name="Li Z."/>
            <person name="Liu Q."/>
            <person name="Chen Y."/>
            <person name="Zhao J."/>
            <person name="Qu N."/>
            <person name="Zhao S."/>
            <person name="Tian F."/>
            <person name="Wang X."/>
            <person name="Wang H."/>
            <person name="Xu L."/>
            <person name="Liu X."/>
            <person name="Vinar T."/>
            <person name="Wang Y."/>
            <person name="Lam T.W."/>
            <person name="Yiu S.M."/>
            <person name="Liu S."/>
            <person name="Zhang H."/>
            <person name="Li D."/>
            <person name="Huang Y."/>
            <person name="Wang X."/>
            <person name="Yang G."/>
            <person name="Jiang Z."/>
            <person name="Wang J."/>
            <person name="Qin N."/>
            <person name="Li L."/>
            <person name="Li J."/>
            <person name="Bolund L."/>
            <person name="Kristiansen K."/>
            <person name="Wong G.K."/>
            <person name="Olson M."/>
            <person name="Zhang X."/>
            <person name="Li S."/>
            <person name="Yang H."/>
            <person name="Wang J."/>
            <person name="Wang J."/>
        </authorList>
    </citation>
    <scope>NUCLEOTIDE SEQUENCE [LARGE SCALE GENOMIC DNA]</scope>
</reference>
<dbReference type="PRINTS" id="PR00348">
    <property type="entry name" value="UBIQUITIN"/>
</dbReference>
<dbReference type="Pfam" id="PF00240">
    <property type="entry name" value="ubiquitin"/>
    <property type="match status" value="1"/>
</dbReference>
<accession>D2HHW7</accession>
<dbReference type="InterPro" id="IPR029071">
    <property type="entry name" value="Ubiquitin-like_domsf"/>
</dbReference>
<dbReference type="InterPro" id="IPR050158">
    <property type="entry name" value="Ubiquitin_ubiquitin-like"/>
</dbReference>
<dbReference type="InterPro" id="IPR019956">
    <property type="entry name" value="Ubiquitin_dom"/>
</dbReference>
<dbReference type="PANTHER" id="PTHR10666">
    <property type="entry name" value="UBIQUITIN"/>
    <property type="match status" value="1"/>
</dbReference>
<proteinExistence type="predicted"/>
<dbReference type="InParanoid" id="D2HHW7"/>
<organism evidence="2">
    <name type="scientific">Ailuropoda melanoleuca</name>
    <name type="common">Giant panda</name>
    <dbReference type="NCBI Taxonomy" id="9646"/>
    <lineage>
        <taxon>Eukaryota</taxon>
        <taxon>Metazoa</taxon>
        <taxon>Chordata</taxon>
        <taxon>Craniata</taxon>
        <taxon>Vertebrata</taxon>
        <taxon>Euteleostomi</taxon>
        <taxon>Mammalia</taxon>
        <taxon>Eutheria</taxon>
        <taxon>Laurasiatheria</taxon>
        <taxon>Carnivora</taxon>
        <taxon>Caniformia</taxon>
        <taxon>Ursidae</taxon>
        <taxon>Ailuropoda</taxon>
    </lineage>
</organism>
<dbReference type="SUPFAM" id="SSF54236">
    <property type="entry name" value="Ubiquitin-like"/>
    <property type="match status" value="1"/>
</dbReference>
<feature type="domain" description="Ubiquitin-like" evidence="1">
    <location>
        <begin position="1"/>
        <end position="66"/>
    </location>
</feature>
<feature type="non-terminal residue" evidence="2">
    <location>
        <position position="66"/>
    </location>
</feature>
<feature type="non-terminal residue" evidence="2">
    <location>
        <position position="1"/>
    </location>
</feature>
<dbReference type="InterPro" id="IPR000626">
    <property type="entry name" value="Ubiquitin-like_dom"/>
</dbReference>
<dbReference type="AlphaFoldDB" id="D2HHW7"/>
<dbReference type="SMART" id="SM00213">
    <property type="entry name" value="UBQ"/>
    <property type="match status" value="1"/>
</dbReference>
<name>D2HHW7_AILME</name>
<dbReference type="FunFam" id="3.10.20.90:FF:000160">
    <property type="entry name" value="Polyubiquitin-C"/>
    <property type="match status" value="1"/>
</dbReference>